<evidence type="ECO:0000313" key="3">
    <source>
        <dbReference type="Proteomes" id="UP001500630"/>
    </source>
</evidence>
<accession>A0ABP6ZDL0</accession>
<name>A0ABP6ZDL0_9ACTN</name>
<feature type="compositionally biased region" description="Basic residues" evidence="1">
    <location>
        <begin position="51"/>
        <end position="73"/>
    </location>
</feature>
<keyword evidence="3" id="KW-1185">Reference proteome</keyword>
<gene>
    <name evidence="2" type="ORF">GCM10022419_108800</name>
</gene>
<reference evidence="3" key="1">
    <citation type="journal article" date="2019" name="Int. J. Syst. Evol. Microbiol.">
        <title>The Global Catalogue of Microorganisms (GCM) 10K type strain sequencing project: providing services to taxonomists for standard genome sequencing and annotation.</title>
        <authorList>
            <consortium name="The Broad Institute Genomics Platform"/>
            <consortium name="The Broad Institute Genome Sequencing Center for Infectious Disease"/>
            <person name="Wu L."/>
            <person name="Ma J."/>
        </authorList>
    </citation>
    <scope>NUCLEOTIDE SEQUENCE [LARGE SCALE GENOMIC DNA]</scope>
    <source>
        <strain evidence="3">JCM 17326</strain>
    </source>
</reference>
<dbReference type="Proteomes" id="UP001500630">
    <property type="component" value="Unassembled WGS sequence"/>
</dbReference>
<proteinExistence type="predicted"/>
<evidence type="ECO:0000256" key="1">
    <source>
        <dbReference type="SAM" id="MobiDB-lite"/>
    </source>
</evidence>
<dbReference type="PROSITE" id="PS51257">
    <property type="entry name" value="PROKAR_LIPOPROTEIN"/>
    <property type="match status" value="1"/>
</dbReference>
<protein>
    <submittedName>
        <fullName evidence="2">Uncharacterized protein</fullName>
    </submittedName>
</protein>
<sequence>MAKLLTDKTAPTYCLLGHTHAVLACLLEAAVRPDAPTPAAIDPDFATVRRHVPSGLRRRPAAAARPGRRRSPIRPRLSPRTYDRLVRGMGGQ</sequence>
<evidence type="ECO:0000313" key="2">
    <source>
        <dbReference type="EMBL" id="GAA3606183.1"/>
    </source>
</evidence>
<dbReference type="EMBL" id="BAABDQ010000041">
    <property type="protein sequence ID" value="GAA3606183.1"/>
    <property type="molecule type" value="Genomic_DNA"/>
</dbReference>
<feature type="region of interest" description="Disordered" evidence="1">
    <location>
        <begin position="51"/>
        <end position="92"/>
    </location>
</feature>
<comment type="caution">
    <text evidence="2">The sequence shown here is derived from an EMBL/GenBank/DDBJ whole genome shotgun (WGS) entry which is preliminary data.</text>
</comment>
<organism evidence="2 3">
    <name type="scientific">Nonomuraea rosea</name>
    <dbReference type="NCBI Taxonomy" id="638574"/>
    <lineage>
        <taxon>Bacteria</taxon>
        <taxon>Bacillati</taxon>
        <taxon>Actinomycetota</taxon>
        <taxon>Actinomycetes</taxon>
        <taxon>Streptosporangiales</taxon>
        <taxon>Streptosporangiaceae</taxon>
        <taxon>Nonomuraea</taxon>
    </lineage>
</organism>